<dbReference type="NCBIfam" id="TIGR02206">
    <property type="entry name" value="intg_mem_TP0381"/>
    <property type="match status" value="1"/>
</dbReference>
<keyword evidence="1" id="KW-1133">Transmembrane helix</keyword>
<accession>A0A1H9P0S1</accession>
<name>A0A1H9P0S1_9LACT</name>
<feature type="transmembrane region" description="Helical" evidence="1">
    <location>
        <begin position="76"/>
        <end position="94"/>
    </location>
</feature>
<dbReference type="InterPro" id="IPR011737">
    <property type="entry name" value="CHP02206_TP0381"/>
</dbReference>
<feature type="transmembrane region" description="Helical" evidence="1">
    <location>
        <begin position="161"/>
        <end position="180"/>
    </location>
</feature>
<keyword evidence="1" id="KW-0812">Transmembrane</keyword>
<feature type="transmembrane region" description="Helical" evidence="1">
    <location>
        <begin position="200"/>
        <end position="222"/>
    </location>
</feature>
<keyword evidence="3" id="KW-1185">Reference proteome</keyword>
<dbReference type="AlphaFoldDB" id="A0A1H9P0S1"/>
<dbReference type="RefSeq" id="WP_089747804.1">
    <property type="nucleotide sequence ID" value="NZ_FOGF01000049.1"/>
</dbReference>
<evidence type="ECO:0000313" key="3">
    <source>
        <dbReference type="Proteomes" id="UP000198556"/>
    </source>
</evidence>
<feature type="transmembrane region" description="Helical" evidence="1">
    <location>
        <begin position="101"/>
        <end position="119"/>
    </location>
</feature>
<evidence type="ECO:0000256" key="1">
    <source>
        <dbReference type="SAM" id="Phobius"/>
    </source>
</evidence>
<keyword evidence="1" id="KW-0472">Membrane</keyword>
<protein>
    <submittedName>
        <fullName evidence="2">Conserved hypothetical integral membrane protein TIGR02206</fullName>
    </submittedName>
</protein>
<gene>
    <name evidence="2" type="ORF">SAMN05421767_1498</name>
</gene>
<organism evidence="2 3">
    <name type="scientific">Granulicatella balaenopterae</name>
    <dbReference type="NCBI Taxonomy" id="137733"/>
    <lineage>
        <taxon>Bacteria</taxon>
        <taxon>Bacillati</taxon>
        <taxon>Bacillota</taxon>
        <taxon>Bacilli</taxon>
        <taxon>Lactobacillales</taxon>
        <taxon>Carnobacteriaceae</taxon>
        <taxon>Granulicatella</taxon>
    </lineage>
</organism>
<feature type="transmembrane region" description="Helical" evidence="1">
    <location>
        <begin position="20"/>
        <end position="38"/>
    </location>
</feature>
<proteinExistence type="predicted"/>
<feature type="transmembrane region" description="Helical" evidence="1">
    <location>
        <begin position="47"/>
        <end position="64"/>
    </location>
</feature>
<feature type="transmembrane region" description="Helical" evidence="1">
    <location>
        <begin position="131"/>
        <end position="149"/>
    </location>
</feature>
<dbReference type="EMBL" id="FOGF01000049">
    <property type="protein sequence ID" value="SER41778.1"/>
    <property type="molecule type" value="Genomic_DNA"/>
</dbReference>
<dbReference type="Pfam" id="PF14808">
    <property type="entry name" value="TMEM164"/>
    <property type="match status" value="1"/>
</dbReference>
<dbReference type="Proteomes" id="UP000198556">
    <property type="component" value="Unassembled WGS sequence"/>
</dbReference>
<evidence type="ECO:0000313" key="2">
    <source>
        <dbReference type="EMBL" id="SER41778.1"/>
    </source>
</evidence>
<dbReference type="OrthoDB" id="9813172at2"/>
<sequence length="232" mass="26590">MFEYFFRSIPDGPFHVSPRLQMGIVCLMLLTVLTAFILRRSEKAFKIGIYLLTLQLFMLNSWYIVTQYEYIQGGLPLYHCRIAMFGIVICYFLGKEKLMDYFGLLGFIGAATAFGIPAFDPFSFPHITNFSFVFGHLCLIYTSTIIITQRSELSVKNIVRYTIDMNLAIFIADIILNANYGFLTELPAAVSFLPFKGLQIAIVITTALTIVMTILHFLTLHLTDWYHEHFSK</sequence>
<reference evidence="2 3" key="1">
    <citation type="submission" date="2016-10" db="EMBL/GenBank/DDBJ databases">
        <authorList>
            <person name="de Groot N.N."/>
        </authorList>
    </citation>
    <scope>NUCLEOTIDE SEQUENCE [LARGE SCALE GENOMIC DNA]</scope>
    <source>
        <strain evidence="2 3">DSM 15827</strain>
    </source>
</reference>